<evidence type="ECO:0000256" key="5">
    <source>
        <dbReference type="ARBA" id="ARBA00023163"/>
    </source>
</evidence>
<dbReference type="FunFam" id="4.10.280.10:FF:000009">
    <property type="entry name" value="Transcription factor HES-1"/>
    <property type="match status" value="1"/>
</dbReference>
<evidence type="ECO:0000256" key="2">
    <source>
        <dbReference type="ARBA" id="ARBA00022491"/>
    </source>
</evidence>
<sequence length="283" mass="31199">MVQLYSAPFSNTRVICTVFDRSLAVRGATSECVRDIRITPLCLMQVLFSLLPHYASSAAPRARISRPTKAQQPEANEMSPSITTEANQPLPARSTVAQRKQANELRKTLKPLLEKRRRARINDSLSHLKGIILPLVGKDNARYSKLEKADILEMTVRFLRDLPSTPAKDSADSYKEGYKACLQRVSALLPKTSLDQDACQRVNDFVQQSMSTTVTPTCLNCCAQSPRSFPQIQQSLLSLKSSFSSRLESQSRSSSSSCSSGAVAPGRAQPGPQPVSAAMWRPW</sequence>
<evidence type="ECO:0000256" key="3">
    <source>
        <dbReference type="ARBA" id="ARBA00023015"/>
    </source>
</evidence>
<evidence type="ECO:0000313" key="9">
    <source>
        <dbReference type="EMBL" id="KAF0036450.1"/>
    </source>
</evidence>
<dbReference type="Gene3D" id="4.10.280.10">
    <property type="entry name" value="Helix-loop-helix DNA-binding domain"/>
    <property type="match status" value="1"/>
</dbReference>
<dbReference type="GO" id="GO:0046983">
    <property type="term" value="F:protein dimerization activity"/>
    <property type="evidence" value="ECO:0007669"/>
    <property type="project" value="InterPro"/>
</dbReference>
<feature type="compositionally biased region" description="Polar residues" evidence="7">
    <location>
        <begin position="68"/>
        <end position="87"/>
    </location>
</feature>
<keyword evidence="4" id="KW-0238">DNA-binding</keyword>
<dbReference type="Pfam" id="PF00010">
    <property type="entry name" value="HLH"/>
    <property type="match status" value="1"/>
</dbReference>
<evidence type="ECO:0000256" key="1">
    <source>
        <dbReference type="ARBA" id="ARBA00004123"/>
    </source>
</evidence>
<dbReference type="PANTHER" id="PTHR10985">
    <property type="entry name" value="BASIC HELIX-LOOP-HELIX TRANSCRIPTION FACTOR, HES-RELATED"/>
    <property type="match status" value="1"/>
</dbReference>
<protein>
    <recommendedName>
        <fullName evidence="8">BHLH domain-containing protein</fullName>
    </recommendedName>
</protein>
<dbReference type="Proteomes" id="UP000438429">
    <property type="component" value="Unassembled WGS sequence"/>
</dbReference>
<dbReference type="CDD" id="cd11463">
    <property type="entry name" value="bHLH-O_HES2"/>
    <property type="match status" value="1"/>
</dbReference>
<gene>
    <name evidence="9" type="ORF">F2P81_011762</name>
</gene>
<dbReference type="PROSITE" id="PS50888">
    <property type="entry name" value="BHLH"/>
    <property type="match status" value="1"/>
</dbReference>
<dbReference type="SUPFAM" id="SSF47459">
    <property type="entry name" value="HLH, helix-loop-helix DNA-binding domain"/>
    <property type="match status" value="1"/>
</dbReference>
<reference evidence="9 10" key="1">
    <citation type="submission" date="2019-06" db="EMBL/GenBank/DDBJ databases">
        <title>Draft genomes of female and male turbot (Scophthalmus maximus).</title>
        <authorList>
            <person name="Xu H."/>
            <person name="Xu X.-W."/>
            <person name="Shao C."/>
            <person name="Chen S."/>
        </authorList>
    </citation>
    <scope>NUCLEOTIDE SEQUENCE [LARGE SCALE GENOMIC DNA]</scope>
    <source>
        <strain evidence="9">Ysfricsl-2016a</strain>
        <tissue evidence="9">Blood</tissue>
    </source>
</reference>
<dbReference type="InterPro" id="IPR050370">
    <property type="entry name" value="HES_HEY"/>
</dbReference>
<keyword evidence="3" id="KW-0805">Transcription regulation</keyword>
<organism evidence="9 10">
    <name type="scientific">Scophthalmus maximus</name>
    <name type="common">Turbot</name>
    <name type="synonym">Psetta maxima</name>
    <dbReference type="NCBI Taxonomy" id="52904"/>
    <lineage>
        <taxon>Eukaryota</taxon>
        <taxon>Metazoa</taxon>
        <taxon>Chordata</taxon>
        <taxon>Craniata</taxon>
        <taxon>Vertebrata</taxon>
        <taxon>Euteleostomi</taxon>
        <taxon>Actinopterygii</taxon>
        <taxon>Neopterygii</taxon>
        <taxon>Teleostei</taxon>
        <taxon>Neoteleostei</taxon>
        <taxon>Acanthomorphata</taxon>
        <taxon>Carangaria</taxon>
        <taxon>Pleuronectiformes</taxon>
        <taxon>Pleuronectoidei</taxon>
        <taxon>Scophthalmidae</taxon>
        <taxon>Scophthalmus</taxon>
    </lineage>
</organism>
<dbReference type="AlphaFoldDB" id="A0A6A4SX41"/>
<feature type="region of interest" description="Disordered" evidence="7">
    <location>
        <begin position="61"/>
        <end position="93"/>
    </location>
</feature>
<dbReference type="SMART" id="SM00353">
    <property type="entry name" value="HLH"/>
    <property type="match status" value="1"/>
</dbReference>
<keyword evidence="6" id="KW-0539">Nucleus</keyword>
<dbReference type="InterPro" id="IPR036638">
    <property type="entry name" value="HLH_DNA-bd_sf"/>
</dbReference>
<comment type="caution">
    <text evidence="9">The sequence shown here is derived from an EMBL/GenBank/DDBJ whole genome shotgun (WGS) entry which is preliminary data.</text>
</comment>
<accession>A0A6A4SX41</accession>
<dbReference type="InterPro" id="IPR011598">
    <property type="entry name" value="bHLH_dom"/>
</dbReference>
<feature type="compositionally biased region" description="Low complexity" evidence="7">
    <location>
        <begin position="248"/>
        <end position="260"/>
    </location>
</feature>
<keyword evidence="2" id="KW-0678">Repressor</keyword>
<evidence type="ECO:0000256" key="7">
    <source>
        <dbReference type="SAM" id="MobiDB-lite"/>
    </source>
</evidence>
<feature type="domain" description="BHLH" evidence="8">
    <location>
        <begin position="105"/>
        <end position="162"/>
    </location>
</feature>
<feature type="region of interest" description="Disordered" evidence="7">
    <location>
        <begin position="248"/>
        <end position="283"/>
    </location>
</feature>
<evidence type="ECO:0000259" key="8">
    <source>
        <dbReference type="PROSITE" id="PS50888"/>
    </source>
</evidence>
<evidence type="ECO:0000256" key="4">
    <source>
        <dbReference type="ARBA" id="ARBA00023125"/>
    </source>
</evidence>
<dbReference type="GO" id="GO:0005634">
    <property type="term" value="C:nucleus"/>
    <property type="evidence" value="ECO:0007669"/>
    <property type="project" value="UniProtKB-SubCell"/>
</dbReference>
<evidence type="ECO:0000313" key="10">
    <source>
        <dbReference type="Proteomes" id="UP000438429"/>
    </source>
</evidence>
<proteinExistence type="predicted"/>
<keyword evidence="5" id="KW-0804">Transcription</keyword>
<name>A0A6A4SX41_SCOMX</name>
<comment type="subcellular location">
    <subcellularLocation>
        <location evidence="1">Nucleus</location>
    </subcellularLocation>
</comment>
<evidence type="ECO:0000256" key="6">
    <source>
        <dbReference type="ARBA" id="ARBA00023242"/>
    </source>
</evidence>
<dbReference type="GO" id="GO:0003677">
    <property type="term" value="F:DNA binding"/>
    <property type="evidence" value="ECO:0007669"/>
    <property type="project" value="UniProtKB-KW"/>
</dbReference>
<dbReference type="EMBL" id="VEVO01000010">
    <property type="protein sequence ID" value="KAF0036450.1"/>
    <property type="molecule type" value="Genomic_DNA"/>
</dbReference>